<proteinExistence type="predicted"/>
<accession>A0A6G6ABP7</accession>
<evidence type="ECO:0000313" key="1">
    <source>
        <dbReference type="EMBL" id="QID05816.1"/>
    </source>
</evidence>
<reference evidence="1" key="1">
    <citation type="submission" date="2019-07" db="EMBL/GenBank/DDBJ databases">
        <title>The discovery of a new lineage B mimivirus raises questions about particles surface fibrils.</title>
        <authorList>
            <person name="Silva L.K.S."/>
            <person name="Rodrigues R.A.L."/>
            <person name="Andrade A.C.S.P."/>
            <person name="Hikida H."/>
            <person name="Andreani J."/>
            <person name="Levasseur A."/>
            <person name="La Scola B."/>
            <person name="Abrahao J.S."/>
        </authorList>
    </citation>
    <scope>NUCLEOTIDE SEQUENCE</scope>
    <source>
        <strain evidence="1">B60</strain>
    </source>
</reference>
<protein>
    <submittedName>
        <fullName evidence="1">Uncharacterized protein</fullName>
    </submittedName>
</protein>
<organism evidence="1">
    <name type="scientific">Borely moumouvirus</name>
    <dbReference type="NCBI Taxonomy" id="2712067"/>
    <lineage>
        <taxon>Viruses</taxon>
        <taxon>Varidnaviria</taxon>
        <taxon>Bamfordvirae</taxon>
        <taxon>Nucleocytoviricota</taxon>
        <taxon>Megaviricetes</taxon>
        <taxon>Imitervirales</taxon>
        <taxon>Mimiviridae</taxon>
        <taxon>Megamimivirinae</taxon>
        <taxon>Moumouvirus</taxon>
    </lineage>
</organism>
<dbReference type="EMBL" id="MN175499">
    <property type="protein sequence ID" value="QID05816.1"/>
    <property type="molecule type" value="Genomic_DNA"/>
</dbReference>
<name>A0A6G6ABP7_9VIRU</name>
<sequence length="57" mass="6837">MECLKNNYYTYNILVKISNFFDKFNDYIIMASDDGSLILIDLLYGEMNNLYFNNYMP</sequence>